<evidence type="ECO:0000256" key="2">
    <source>
        <dbReference type="ARBA" id="ARBA00022448"/>
    </source>
</evidence>
<dbReference type="PANTHER" id="PTHR30061:SF50">
    <property type="entry name" value="MALTOSE_MALTODEXTRIN-BINDING PERIPLASMIC PROTEIN"/>
    <property type="match status" value="1"/>
</dbReference>
<organism evidence="5 6">
    <name type="scientific">Streptacidiphilus cavernicola</name>
    <dbReference type="NCBI Taxonomy" id="3342716"/>
    <lineage>
        <taxon>Bacteria</taxon>
        <taxon>Bacillati</taxon>
        <taxon>Actinomycetota</taxon>
        <taxon>Actinomycetes</taxon>
        <taxon>Kitasatosporales</taxon>
        <taxon>Streptomycetaceae</taxon>
        <taxon>Streptacidiphilus</taxon>
    </lineage>
</organism>
<dbReference type="SUPFAM" id="SSF53850">
    <property type="entry name" value="Periplasmic binding protein-like II"/>
    <property type="match status" value="1"/>
</dbReference>
<dbReference type="CDD" id="cd14748">
    <property type="entry name" value="PBP2_UgpB"/>
    <property type="match status" value="1"/>
</dbReference>
<evidence type="ECO:0000313" key="5">
    <source>
        <dbReference type="EMBL" id="MFC1416555.1"/>
    </source>
</evidence>
<dbReference type="EMBL" id="JBHFAB010000004">
    <property type="protein sequence ID" value="MFC1416555.1"/>
    <property type="molecule type" value="Genomic_DNA"/>
</dbReference>
<keyword evidence="2" id="KW-0813">Transport</keyword>
<dbReference type="RefSeq" id="WP_380533865.1">
    <property type="nucleotide sequence ID" value="NZ_JBHFAB010000004.1"/>
</dbReference>
<dbReference type="InterPro" id="IPR006059">
    <property type="entry name" value="SBP"/>
</dbReference>
<reference evidence="5 6" key="1">
    <citation type="submission" date="2024-09" db="EMBL/GenBank/DDBJ databases">
        <authorList>
            <person name="Lee S.D."/>
        </authorList>
    </citation>
    <scope>NUCLEOTIDE SEQUENCE [LARGE SCALE GENOMIC DNA]</scope>
    <source>
        <strain evidence="5 6">N8-3</strain>
    </source>
</reference>
<gene>
    <name evidence="5" type="ORF">ACEZDE_07865</name>
</gene>
<dbReference type="PANTHER" id="PTHR30061">
    <property type="entry name" value="MALTOSE-BINDING PERIPLASMIC PROTEIN"/>
    <property type="match status" value="1"/>
</dbReference>
<comment type="caution">
    <text evidence="5">The sequence shown here is derived from an EMBL/GenBank/DDBJ whole genome shotgun (WGS) entry which is preliminary data.</text>
</comment>
<sequence length="455" mass="48415">MTTSPSERLRTVRLGRATAVLACTAALALTAAGCTGSSNAGSKGSVGSADKPVTITFWHGWSQPNELKAINDNIAGFEKTHPNIHVKAVSAVSADTLNQGMRATGAAAPDVVSDFSTTDVGKFCSTGAFVDLGPMLKKDGIDPVKTFPKAMLGYTQYQGKQCSLPLLGDAYGLYYNKDMFKAAGIASPPKTFSELAADAVKLTKGDGSQQIGYVPLYDYYEQNTGYIAAQYGAKFFDANGKSDLATDPSFAAMFNFNKDLVNKLGGYAHLEKLRTGYGDEWTSNAFDKGKVAMQLDGEWRIANLTQDKVSFNWDTAPFPVPDDQVATYGKGYQTGTIIAINRNSKQQAAAWEFTKYMTTDTNALVTFANAIDNVPSTFAALASPDLKLPAAFKTFMDVANNPNSQTQPATADGDGYVTTLQQLGIAVQSGKQTDIAAGLKAADKTIDNALAQAQQ</sequence>
<feature type="signal peptide" evidence="4">
    <location>
        <begin position="1"/>
        <end position="40"/>
    </location>
</feature>
<dbReference type="Pfam" id="PF01547">
    <property type="entry name" value="SBP_bac_1"/>
    <property type="match status" value="1"/>
</dbReference>
<evidence type="ECO:0000256" key="1">
    <source>
        <dbReference type="ARBA" id="ARBA00008520"/>
    </source>
</evidence>
<accession>A0ABV6VS44</accession>
<name>A0ABV6VS44_9ACTN</name>
<evidence type="ECO:0000256" key="4">
    <source>
        <dbReference type="SAM" id="SignalP"/>
    </source>
</evidence>
<proteinExistence type="inferred from homology"/>
<comment type="similarity">
    <text evidence="1">Belongs to the bacterial solute-binding protein 1 family.</text>
</comment>
<keyword evidence="3 4" id="KW-0732">Signal</keyword>
<evidence type="ECO:0000256" key="3">
    <source>
        <dbReference type="ARBA" id="ARBA00022729"/>
    </source>
</evidence>
<keyword evidence="6" id="KW-1185">Reference proteome</keyword>
<dbReference type="Proteomes" id="UP001592531">
    <property type="component" value="Unassembled WGS sequence"/>
</dbReference>
<dbReference type="Gene3D" id="3.40.190.10">
    <property type="entry name" value="Periplasmic binding protein-like II"/>
    <property type="match status" value="1"/>
</dbReference>
<feature type="chain" id="PRO_5046988195" evidence="4">
    <location>
        <begin position="41"/>
        <end position="455"/>
    </location>
</feature>
<evidence type="ECO:0000313" key="6">
    <source>
        <dbReference type="Proteomes" id="UP001592531"/>
    </source>
</evidence>
<protein>
    <submittedName>
        <fullName evidence="5">ABC transporter substrate-binding protein</fullName>
    </submittedName>
</protein>